<proteinExistence type="predicted"/>
<keyword evidence="4" id="KW-1185">Reference proteome</keyword>
<feature type="compositionally biased region" description="Basic and acidic residues" evidence="1">
    <location>
        <begin position="76"/>
        <end position="94"/>
    </location>
</feature>
<feature type="region of interest" description="Disordered" evidence="1">
    <location>
        <begin position="1"/>
        <end position="27"/>
    </location>
</feature>
<dbReference type="PROSITE" id="PS50222">
    <property type="entry name" value="EF_HAND_2"/>
    <property type="match status" value="2"/>
</dbReference>
<evidence type="ECO:0000259" key="2">
    <source>
        <dbReference type="PROSITE" id="PS50222"/>
    </source>
</evidence>
<dbReference type="InterPro" id="IPR011992">
    <property type="entry name" value="EF-hand-dom_pair"/>
</dbReference>
<feature type="compositionally biased region" description="Low complexity" evidence="1">
    <location>
        <begin position="114"/>
        <end position="142"/>
    </location>
</feature>
<dbReference type="SMART" id="SM00054">
    <property type="entry name" value="EFh"/>
    <property type="match status" value="2"/>
</dbReference>
<feature type="compositionally biased region" description="Low complexity" evidence="1">
    <location>
        <begin position="12"/>
        <end position="21"/>
    </location>
</feature>
<feature type="compositionally biased region" description="Polar residues" evidence="1">
    <location>
        <begin position="1"/>
        <end position="11"/>
    </location>
</feature>
<evidence type="ECO:0000313" key="3">
    <source>
        <dbReference type="EMBL" id="MFG6486632.1"/>
    </source>
</evidence>
<organism evidence="3 4">
    <name type="scientific">Pelomonas candidula</name>
    <dbReference type="NCBI Taxonomy" id="3299025"/>
    <lineage>
        <taxon>Bacteria</taxon>
        <taxon>Pseudomonadati</taxon>
        <taxon>Pseudomonadota</taxon>
        <taxon>Betaproteobacteria</taxon>
        <taxon>Burkholderiales</taxon>
        <taxon>Sphaerotilaceae</taxon>
        <taxon>Roseateles</taxon>
    </lineage>
</organism>
<dbReference type="RefSeq" id="WP_394407880.1">
    <property type="nucleotide sequence ID" value="NZ_JBIGIC010000003.1"/>
</dbReference>
<dbReference type="Pfam" id="PF13202">
    <property type="entry name" value="EF-hand_5"/>
    <property type="match status" value="1"/>
</dbReference>
<dbReference type="EMBL" id="JBIGIC010000003">
    <property type="protein sequence ID" value="MFG6486632.1"/>
    <property type="molecule type" value="Genomic_DNA"/>
</dbReference>
<evidence type="ECO:0000256" key="1">
    <source>
        <dbReference type="SAM" id="MobiDB-lite"/>
    </source>
</evidence>
<feature type="domain" description="EF-hand" evidence="2">
    <location>
        <begin position="68"/>
        <end position="103"/>
    </location>
</feature>
<evidence type="ECO:0000313" key="4">
    <source>
        <dbReference type="Proteomes" id="UP001606134"/>
    </source>
</evidence>
<accession>A0ABW7H9N7</accession>
<dbReference type="InterPro" id="IPR018247">
    <property type="entry name" value="EF_Hand_1_Ca_BS"/>
</dbReference>
<reference evidence="3 4" key="1">
    <citation type="submission" date="2024-08" db="EMBL/GenBank/DDBJ databases">
        <authorList>
            <person name="Lu H."/>
        </authorList>
    </citation>
    <scope>NUCLEOTIDE SEQUENCE [LARGE SCALE GENOMIC DNA]</scope>
    <source>
        <strain evidence="3 4">BYS78W</strain>
    </source>
</reference>
<dbReference type="PROSITE" id="PS00018">
    <property type="entry name" value="EF_HAND_1"/>
    <property type="match status" value="1"/>
</dbReference>
<protein>
    <submittedName>
        <fullName evidence="3">EF-hand domain-containing protein</fullName>
    </submittedName>
</protein>
<comment type="caution">
    <text evidence="3">The sequence shown here is derived from an EMBL/GenBank/DDBJ whole genome shotgun (WGS) entry which is preliminary data.</text>
</comment>
<feature type="region of interest" description="Disordered" evidence="1">
    <location>
        <begin position="60"/>
        <end position="160"/>
    </location>
</feature>
<dbReference type="InterPro" id="IPR002048">
    <property type="entry name" value="EF_hand_dom"/>
</dbReference>
<feature type="domain" description="EF-hand" evidence="2">
    <location>
        <begin position="23"/>
        <end position="58"/>
    </location>
</feature>
<dbReference type="CDD" id="cd00051">
    <property type="entry name" value="EFh"/>
    <property type="match status" value="1"/>
</dbReference>
<sequence>MITAVNTQALASSVSSGSSTSKAGRPDAEQVFKELDAGNKGYLTVDDLKAAVVKISVEGAKKADAAGKTAPSAEEMLAKMDSDGDGKVTLDEFKAAAPKGPPPGAAQGGGNSIAKSQGGQAQAAAASGGKSGGTASASSTKTYEPADTNQDGKVSAQEQAAYDAKLAAEKAAQAASSGKTAEADAAVKTYESVEQLGKASAAS</sequence>
<name>A0ABW7H9N7_9BURK</name>
<dbReference type="Gene3D" id="1.10.238.10">
    <property type="entry name" value="EF-hand"/>
    <property type="match status" value="1"/>
</dbReference>
<dbReference type="Proteomes" id="UP001606134">
    <property type="component" value="Unassembled WGS sequence"/>
</dbReference>
<dbReference type="Pfam" id="PF13499">
    <property type="entry name" value="EF-hand_7"/>
    <property type="match status" value="1"/>
</dbReference>
<gene>
    <name evidence="3" type="ORF">ACG04R_08125</name>
</gene>
<dbReference type="SUPFAM" id="SSF47473">
    <property type="entry name" value="EF-hand"/>
    <property type="match status" value="1"/>
</dbReference>